<sequence>MASMRRSQGQLLQKKKLRKVLHHAHRIFQPISSHNLRLKVKELPREDYRENDTSILTSSKVARHRSNGAGGRPAAASKALHLETMRMLCEQDTRSRERKGKRPQAIAREGDEEQLASHDRPRQRLSRATASDYHVATNIRLSAFDDDAGIPKLCASEVSNLHPRNPSMGFTSVRFSILEITSSSVTPVCNVNSFTMSSMLPSGRNSWSGGSNRRILAVNADRNLSLSTKFFSVVSTFLRANPCNSVDVETISPRFSKASSTFPVRTQPLMDGFQLQKLTCFVWPSYWQTSVNLSMAQTCLASVGFS</sequence>
<evidence type="ECO:0000256" key="1">
    <source>
        <dbReference type="SAM" id="MobiDB-lite"/>
    </source>
</evidence>
<feature type="region of interest" description="Disordered" evidence="1">
    <location>
        <begin position="90"/>
        <end position="129"/>
    </location>
</feature>
<dbReference type="AlphaFoldDB" id="A0ABD0U092"/>
<accession>A0ABD0U092</accession>
<comment type="caution">
    <text evidence="2">The sequence shown here is derived from an EMBL/GenBank/DDBJ whole genome shotgun (WGS) entry which is preliminary data.</text>
</comment>
<reference evidence="2 3" key="1">
    <citation type="journal article" date="2024" name="Plant Biotechnol. J.">
        <title>Dendrobium thyrsiflorum genome and its molecular insights into genes involved in important horticultural traits.</title>
        <authorList>
            <person name="Chen B."/>
            <person name="Wang J.Y."/>
            <person name="Zheng P.J."/>
            <person name="Li K.L."/>
            <person name="Liang Y.M."/>
            <person name="Chen X.F."/>
            <person name="Zhang C."/>
            <person name="Zhao X."/>
            <person name="He X."/>
            <person name="Zhang G.Q."/>
            <person name="Liu Z.J."/>
            <person name="Xu Q."/>
        </authorList>
    </citation>
    <scope>NUCLEOTIDE SEQUENCE [LARGE SCALE GENOMIC DNA]</scope>
    <source>
        <strain evidence="2">GZMU011</strain>
    </source>
</reference>
<gene>
    <name evidence="2" type="ORF">M5K25_027438</name>
</gene>
<proteinExistence type="predicted"/>
<keyword evidence="3" id="KW-1185">Reference proteome</keyword>
<organism evidence="2 3">
    <name type="scientific">Dendrobium thyrsiflorum</name>
    <name type="common">Pinecone-like raceme dendrobium</name>
    <name type="synonym">Orchid</name>
    <dbReference type="NCBI Taxonomy" id="117978"/>
    <lineage>
        <taxon>Eukaryota</taxon>
        <taxon>Viridiplantae</taxon>
        <taxon>Streptophyta</taxon>
        <taxon>Embryophyta</taxon>
        <taxon>Tracheophyta</taxon>
        <taxon>Spermatophyta</taxon>
        <taxon>Magnoliopsida</taxon>
        <taxon>Liliopsida</taxon>
        <taxon>Asparagales</taxon>
        <taxon>Orchidaceae</taxon>
        <taxon>Epidendroideae</taxon>
        <taxon>Malaxideae</taxon>
        <taxon>Dendrobiinae</taxon>
        <taxon>Dendrobium</taxon>
    </lineage>
</organism>
<evidence type="ECO:0000313" key="3">
    <source>
        <dbReference type="Proteomes" id="UP001552299"/>
    </source>
</evidence>
<protein>
    <submittedName>
        <fullName evidence="2">Uncharacterized protein</fullName>
    </submittedName>
</protein>
<name>A0ABD0U092_DENTH</name>
<dbReference type="EMBL" id="JANQDX010000019">
    <property type="protein sequence ID" value="KAL0905247.1"/>
    <property type="molecule type" value="Genomic_DNA"/>
</dbReference>
<evidence type="ECO:0000313" key="2">
    <source>
        <dbReference type="EMBL" id="KAL0905247.1"/>
    </source>
</evidence>
<dbReference type="Proteomes" id="UP001552299">
    <property type="component" value="Unassembled WGS sequence"/>
</dbReference>